<dbReference type="Proteomes" id="UP001055057">
    <property type="component" value="Unassembled WGS sequence"/>
</dbReference>
<reference evidence="2" key="2">
    <citation type="submission" date="2021-08" db="EMBL/GenBank/DDBJ databases">
        <authorList>
            <person name="Tani A."/>
            <person name="Ola A."/>
            <person name="Ogura Y."/>
            <person name="Katsura K."/>
            <person name="Hayashi T."/>
        </authorList>
    </citation>
    <scope>NUCLEOTIDE SEQUENCE</scope>
    <source>
        <strain evidence="2">DSM 23632</strain>
    </source>
</reference>
<reference evidence="2" key="1">
    <citation type="journal article" date="2021" name="Front. Microbiol.">
        <title>Comprehensive Comparative Genomics and Phenotyping of Methylobacterium Species.</title>
        <authorList>
            <person name="Alessa O."/>
            <person name="Ogura Y."/>
            <person name="Fujitani Y."/>
            <person name="Takami H."/>
            <person name="Hayashi T."/>
            <person name="Sahin N."/>
            <person name="Tani A."/>
        </authorList>
    </citation>
    <scope>NUCLEOTIDE SEQUENCE</scope>
    <source>
        <strain evidence="2">DSM 23632</strain>
    </source>
</reference>
<gene>
    <name evidence="2" type="ORF">MPOCJGCO_3818</name>
</gene>
<organism evidence="2 3">
    <name type="scientific">Methylobacterium trifolii</name>
    <dbReference type="NCBI Taxonomy" id="1003092"/>
    <lineage>
        <taxon>Bacteria</taxon>
        <taxon>Pseudomonadati</taxon>
        <taxon>Pseudomonadota</taxon>
        <taxon>Alphaproteobacteria</taxon>
        <taxon>Hyphomicrobiales</taxon>
        <taxon>Methylobacteriaceae</taxon>
        <taxon>Methylobacterium</taxon>
    </lineage>
</organism>
<feature type="chain" id="PRO_5045630898" evidence="1">
    <location>
        <begin position="24"/>
        <end position="590"/>
    </location>
</feature>
<dbReference type="RefSeq" id="WP_238184257.1">
    <property type="nucleotide sequence ID" value="NZ_BPRB01000238.1"/>
</dbReference>
<evidence type="ECO:0000313" key="3">
    <source>
        <dbReference type="Proteomes" id="UP001055057"/>
    </source>
</evidence>
<dbReference type="EMBL" id="BPRB01000238">
    <property type="protein sequence ID" value="GJE61695.1"/>
    <property type="molecule type" value="Genomic_DNA"/>
</dbReference>
<evidence type="ECO:0000313" key="2">
    <source>
        <dbReference type="EMBL" id="GJE61695.1"/>
    </source>
</evidence>
<sequence>MIRSLRFLVATAALLVVVLPLHADQILAPARIDNSSKIVLPGGPTLGLWSGGKYTSQPDALQIKGTGSSGDVSGMSVTPSSGAASGSLAKLLEAPTQFDGMTTSGALLSRLFAPGPLISEAPSGKAGILRLGGANPDTGKDWLETEIPYSSSIAQGSVLALKGRIGLLGASRTSDNTTTPGAQGTQGVAGFCLNDNATVVSSCYGFYGEARRKSGAGFTHLFEGNTINQGSVVPVTPYGVAQGATFGYWSSCGRGDLADSAACSAAYAIVNNGVNGGNSVGSPWLTGIHFGCNSIQGVDCTGAGTGAALQMTPGHLLKWMSSTGGQATFGSTVTTDAAAQNLRFTNSGLLFSNSAGNPLFTVNTNTNLANGLTLTPGPVGTPPILTATGADATIPFIFRTSGTAGSFDFQNGAGAEAFKVSPVASGVNYVLVTGATTTISPSVTATGSDTNVNLSMGGKGTGQIVTTSSLRITPSQTGAAGGITKLDLWNGGYGFGVSSSALDYVAPAGAAHTFYVGGAAAVKITSTGVSTPSVAFTATTVAALPTCNAGTQDTIRAVSDATAPTYRGALTGGGTIRTPVYCDGTSWTAH</sequence>
<protein>
    <submittedName>
        <fullName evidence="2">Uncharacterized protein</fullName>
    </submittedName>
</protein>
<keyword evidence="3" id="KW-1185">Reference proteome</keyword>
<name>A0ABQ4U6B1_9HYPH</name>
<evidence type="ECO:0000256" key="1">
    <source>
        <dbReference type="SAM" id="SignalP"/>
    </source>
</evidence>
<comment type="caution">
    <text evidence="2">The sequence shown here is derived from an EMBL/GenBank/DDBJ whole genome shotgun (WGS) entry which is preliminary data.</text>
</comment>
<keyword evidence="1" id="KW-0732">Signal</keyword>
<proteinExistence type="predicted"/>
<feature type="signal peptide" evidence="1">
    <location>
        <begin position="1"/>
        <end position="23"/>
    </location>
</feature>
<accession>A0ABQ4U6B1</accession>